<name>A0ABY4IKR2_9MICO</name>
<dbReference type="Proteomes" id="UP000831963">
    <property type="component" value="Chromosome"/>
</dbReference>
<organism evidence="2 3">
    <name type="scientific">Microbacterium galbinum</name>
    <dbReference type="NCBI Taxonomy" id="2851646"/>
    <lineage>
        <taxon>Bacteria</taxon>
        <taxon>Bacillati</taxon>
        <taxon>Actinomycetota</taxon>
        <taxon>Actinomycetes</taxon>
        <taxon>Micrococcales</taxon>
        <taxon>Microbacteriaceae</taxon>
        <taxon>Microbacterium</taxon>
    </lineage>
</organism>
<dbReference type="EMBL" id="CP078077">
    <property type="protein sequence ID" value="UPL13350.1"/>
    <property type="molecule type" value="Genomic_DNA"/>
</dbReference>
<protein>
    <submittedName>
        <fullName evidence="2">Uncharacterized protein</fullName>
    </submittedName>
</protein>
<evidence type="ECO:0000313" key="3">
    <source>
        <dbReference type="Proteomes" id="UP000831963"/>
    </source>
</evidence>
<reference evidence="2 3" key="1">
    <citation type="submission" date="2021-06" db="EMBL/GenBank/DDBJ databases">
        <title>Genome-based taxonomic framework of Microbacterium strains isolated from marine environment, the description of four new species and reclassification of four preexisting species.</title>
        <authorList>
            <person name="Lee S.D."/>
            <person name="Kim S.-M."/>
            <person name="Byeon Y.-S."/>
            <person name="Yang H.L."/>
            <person name="Kim I.S."/>
        </authorList>
    </citation>
    <scope>NUCLEOTIDE SEQUENCE [LARGE SCALE GENOMIC DNA]</scope>
    <source>
        <strain evidence="2 3">SSW1-36</strain>
    </source>
</reference>
<feature type="region of interest" description="Disordered" evidence="1">
    <location>
        <begin position="52"/>
        <end position="79"/>
    </location>
</feature>
<sequence>MTSTDTLPIPRPTAVPMAHEHSWLTESRHPTSEGVVVYVRCGACTARRIDLRPSSAAPSTSLPPIAMSRSVGESPNVRP</sequence>
<accession>A0ABY4IKR2</accession>
<dbReference type="RefSeq" id="WP_247956687.1">
    <property type="nucleotide sequence ID" value="NZ_CP078077.1"/>
</dbReference>
<evidence type="ECO:0000256" key="1">
    <source>
        <dbReference type="SAM" id="MobiDB-lite"/>
    </source>
</evidence>
<feature type="compositionally biased region" description="Low complexity" evidence="1">
    <location>
        <begin position="53"/>
        <end position="66"/>
    </location>
</feature>
<evidence type="ECO:0000313" key="2">
    <source>
        <dbReference type="EMBL" id="UPL13350.1"/>
    </source>
</evidence>
<proteinExistence type="predicted"/>
<keyword evidence="3" id="KW-1185">Reference proteome</keyword>
<gene>
    <name evidence="2" type="ORF">KV396_02180</name>
</gene>